<feature type="transmembrane region" description="Helical" evidence="1">
    <location>
        <begin position="76"/>
        <end position="96"/>
    </location>
</feature>
<feature type="transmembrane region" description="Helical" evidence="1">
    <location>
        <begin position="28"/>
        <end position="49"/>
    </location>
</feature>
<evidence type="ECO:0000256" key="1">
    <source>
        <dbReference type="SAM" id="Phobius"/>
    </source>
</evidence>
<reference evidence="2 3" key="1">
    <citation type="journal article" date="2018" name="Nat. Biotechnol.">
        <title>A standardized bacterial taxonomy based on genome phylogeny substantially revises the tree of life.</title>
        <authorList>
            <person name="Parks D.H."/>
            <person name="Chuvochina M."/>
            <person name="Waite D.W."/>
            <person name="Rinke C."/>
            <person name="Skarshewski A."/>
            <person name="Chaumeil P.A."/>
            <person name="Hugenholtz P."/>
        </authorList>
    </citation>
    <scope>NUCLEOTIDE SEQUENCE [LARGE SCALE GENOMIC DNA]</scope>
    <source>
        <strain evidence="2">UBA11247</strain>
    </source>
</reference>
<accession>A0A3D4T0U4</accession>
<gene>
    <name evidence="2" type="ORF">DIW82_08775</name>
</gene>
<dbReference type="AlphaFoldDB" id="A0A3D4T0U4"/>
<proteinExistence type="predicted"/>
<protein>
    <recommendedName>
        <fullName evidence="4">Alkaline shock response membrane anchor protein AmaP</fullName>
    </recommendedName>
</protein>
<organism evidence="2 3">
    <name type="scientific">Corynebacterium nuruki</name>
    <dbReference type="NCBI Taxonomy" id="1032851"/>
    <lineage>
        <taxon>Bacteria</taxon>
        <taxon>Bacillati</taxon>
        <taxon>Actinomycetota</taxon>
        <taxon>Actinomycetes</taxon>
        <taxon>Mycobacteriales</taxon>
        <taxon>Corynebacteriaceae</taxon>
        <taxon>Corynebacterium</taxon>
    </lineage>
</organism>
<evidence type="ECO:0008006" key="4">
    <source>
        <dbReference type="Google" id="ProtNLM"/>
    </source>
</evidence>
<dbReference type="EMBL" id="DQID01000228">
    <property type="protein sequence ID" value="HCT14861.1"/>
    <property type="molecule type" value="Genomic_DNA"/>
</dbReference>
<dbReference type="STRING" id="863239.GCA_000213935_01311"/>
<keyword evidence="1" id="KW-1133">Transmembrane helix</keyword>
<keyword evidence="1" id="KW-0812">Transmembrane</keyword>
<comment type="caution">
    <text evidence="2">The sequence shown here is derived from an EMBL/GenBank/DDBJ whole genome shotgun (WGS) entry which is preliminary data.</text>
</comment>
<evidence type="ECO:0000313" key="3">
    <source>
        <dbReference type="Proteomes" id="UP000261739"/>
    </source>
</evidence>
<keyword evidence="1" id="KW-0472">Membrane</keyword>
<sequence length="202" mass="21211">MTSDVAVNAGDGSTVTAPEPARSPLARWWTLLLALGFLAAGAVVVREILVDNGTVDSGRWLTPALNWLADLSYRDWMLPAAIGCAVVALIFLIVTVRPRAKTHMALTGAGDDAPQVFARPVDLARLTTATVERVPGVLRATTVTTRKRITVTVVTAAAADEHAQLIDRVTAAARSIAELVDESPDVAVKLTHGDPASTGGRS</sequence>
<name>A0A3D4T0U4_9CORY</name>
<dbReference type="Proteomes" id="UP000261739">
    <property type="component" value="Unassembled WGS sequence"/>
</dbReference>
<evidence type="ECO:0000313" key="2">
    <source>
        <dbReference type="EMBL" id="HCT14861.1"/>
    </source>
</evidence>